<dbReference type="Proteomes" id="UP000650466">
    <property type="component" value="Unassembled WGS sequence"/>
</dbReference>
<dbReference type="EMBL" id="JACVVD010000007">
    <property type="protein sequence ID" value="MBD0382417.1"/>
    <property type="molecule type" value="Genomic_DNA"/>
</dbReference>
<comment type="caution">
    <text evidence="3">The sequence shown here is derived from an EMBL/GenBank/DDBJ whole genome shotgun (WGS) entry which is preliminary data.</text>
</comment>
<evidence type="ECO:0000256" key="2">
    <source>
        <dbReference type="SAM" id="SignalP"/>
    </source>
</evidence>
<evidence type="ECO:0000313" key="4">
    <source>
        <dbReference type="Proteomes" id="UP000650466"/>
    </source>
</evidence>
<reference evidence="3" key="1">
    <citation type="submission" date="2020-09" db="EMBL/GenBank/DDBJ databases">
        <title>Draft Genome Sequence of Paenibacillus sp. WST5.</title>
        <authorList>
            <person name="Bao Z."/>
        </authorList>
    </citation>
    <scope>NUCLEOTIDE SEQUENCE</scope>
    <source>
        <strain evidence="3">WST5</strain>
    </source>
</reference>
<dbReference type="RefSeq" id="WP_188176201.1">
    <property type="nucleotide sequence ID" value="NZ_JACVVD010000007.1"/>
</dbReference>
<name>A0A926KRX7_9BACL</name>
<proteinExistence type="predicted"/>
<keyword evidence="2" id="KW-0732">Signal</keyword>
<feature type="compositionally biased region" description="Low complexity" evidence="1">
    <location>
        <begin position="29"/>
        <end position="79"/>
    </location>
</feature>
<feature type="chain" id="PRO_5039102613" description="Lipoprotein" evidence="2">
    <location>
        <begin position="22"/>
        <end position="253"/>
    </location>
</feature>
<protein>
    <recommendedName>
        <fullName evidence="5">Lipoprotein</fullName>
    </recommendedName>
</protein>
<feature type="signal peptide" evidence="2">
    <location>
        <begin position="1"/>
        <end position="21"/>
    </location>
</feature>
<dbReference type="PROSITE" id="PS51257">
    <property type="entry name" value="PROKAR_LIPOPROTEIN"/>
    <property type="match status" value="1"/>
</dbReference>
<dbReference type="AlphaFoldDB" id="A0A926KRX7"/>
<accession>A0A926KRX7</accession>
<sequence>MSRTIHVLMAAALLSALTGCAGNEKGQGTAPTASPTPLSTASPTPSSTASPAPSTTATAKPAPATAVPSPSAKPGPVSVASEAAAKKAIESRTQETVQALKKRDMKKLAELVHPEKGVQFSAYSHIDEKKDVRIKGSELAPLWKEADKRIWGIYDGSGEPIELTFQAYFGKFVYNQDYSAAPQIGYNKTIGKGNTVNNVFDVYPKEKYVTVEYHFPGFDAKHEGMDWSSLRLVYGQHNQQWYLVAVIHDQHTI</sequence>
<feature type="region of interest" description="Disordered" evidence="1">
    <location>
        <begin position="23"/>
        <end position="79"/>
    </location>
</feature>
<gene>
    <name evidence="3" type="ORF">ICC18_20060</name>
</gene>
<keyword evidence="4" id="KW-1185">Reference proteome</keyword>
<organism evidence="3 4">
    <name type="scientific">Paenibacillus sedimenti</name>
    <dbReference type="NCBI Taxonomy" id="2770274"/>
    <lineage>
        <taxon>Bacteria</taxon>
        <taxon>Bacillati</taxon>
        <taxon>Bacillota</taxon>
        <taxon>Bacilli</taxon>
        <taxon>Bacillales</taxon>
        <taxon>Paenibacillaceae</taxon>
        <taxon>Paenibacillus</taxon>
    </lineage>
</organism>
<evidence type="ECO:0000313" key="3">
    <source>
        <dbReference type="EMBL" id="MBD0382417.1"/>
    </source>
</evidence>
<evidence type="ECO:0000256" key="1">
    <source>
        <dbReference type="SAM" id="MobiDB-lite"/>
    </source>
</evidence>
<evidence type="ECO:0008006" key="5">
    <source>
        <dbReference type="Google" id="ProtNLM"/>
    </source>
</evidence>